<evidence type="ECO:0000259" key="2">
    <source>
        <dbReference type="PROSITE" id="PS51462"/>
    </source>
</evidence>
<dbReference type="CDD" id="cd04692">
    <property type="entry name" value="NUDIX_Hydrolase"/>
    <property type="match status" value="1"/>
</dbReference>
<dbReference type="AlphaFoldDB" id="A0A212J411"/>
<reference evidence="3" key="1">
    <citation type="submission" date="2016-04" db="EMBL/GenBank/DDBJ databases">
        <authorList>
            <person name="Evans L.H."/>
            <person name="Alamgir A."/>
            <person name="Owens N."/>
            <person name="Weber N.D."/>
            <person name="Virtaneva K."/>
            <person name="Barbian K."/>
            <person name="Babar A."/>
            <person name="Rosenke K."/>
        </authorList>
    </citation>
    <scope>NUCLEOTIDE SEQUENCE</scope>
    <source>
        <strain evidence="3">86-2</strain>
    </source>
</reference>
<dbReference type="PANTHER" id="PTHR10885:SF0">
    <property type="entry name" value="ISOPENTENYL-DIPHOSPHATE DELTA-ISOMERASE"/>
    <property type="match status" value="1"/>
</dbReference>
<dbReference type="Gene3D" id="3.90.79.10">
    <property type="entry name" value="Nucleoside Triphosphate Pyrophosphohydrolase"/>
    <property type="match status" value="1"/>
</dbReference>
<dbReference type="PROSITE" id="PS00893">
    <property type="entry name" value="NUDIX_BOX"/>
    <property type="match status" value="1"/>
</dbReference>
<accession>A0A212J411</accession>
<dbReference type="SUPFAM" id="SSF55811">
    <property type="entry name" value="Nudix"/>
    <property type="match status" value="1"/>
</dbReference>
<dbReference type="GO" id="GO:0016787">
    <property type="term" value="F:hydrolase activity"/>
    <property type="evidence" value="ECO:0007669"/>
    <property type="project" value="UniProtKB-KW"/>
</dbReference>
<evidence type="ECO:0000256" key="1">
    <source>
        <dbReference type="ARBA" id="ARBA00022801"/>
    </source>
</evidence>
<gene>
    <name evidence="3" type="ORF">KL86DYS2_10673</name>
</gene>
<evidence type="ECO:0000313" key="3">
    <source>
        <dbReference type="EMBL" id="SBV94134.1"/>
    </source>
</evidence>
<sequence>MQEEIFPLVDEQGIVVGQASRSVCHDGSKLLHPVIHLHIFNSKGELYLQKRSATKDVQPNRWDSSVAGHIDLNETPEKAALRETSEELNISDIIPRYITKYIIETDRERELSYCYYAIYNGDFTLNTEELADGRFWTIDEIQNELGKDVFTLNFESDFRLFLHKGSQNIAQQ</sequence>
<name>A0A212J411_9BACT</name>
<dbReference type="EMBL" id="FLUL01000001">
    <property type="protein sequence ID" value="SBV94134.1"/>
    <property type="molecule type" value="Genomic_DNA"/>
</dbReference>
<dbReference type="InterPro" id="IPR015797">
    <property type="entry name" value="NUDIX_hydrolase-like_dom_sf"/>
</dbReference>
<keyword evidence="1" id="KW-0378">Hydrolase</keyword>
<proteinExistence type="predicted"/>
<organism evidence="3">
    <name type="scientific">uncultured Dysgonomonas sp</name>
    <dbReference type="NCBI Taxonomy" id="206096"/>
    <lineage>
        <taxon>Bacteria</taxon>
        <taxon>Pseudomonadati</taxon>
        <taxon>Bacteroidota</taxon>
        <taxon>Bacteroidia</taxon>
        <taxon>Bacteroidales</taxon>
        <taxon>Dysgonomonadaceae</taxon>
        <taxon>Dysgonomonas</taxon>
        <taxon>environmental samples</taxon>
    </lineage>
</organism>
<dbReference type="PROSITE" id="PS51462">
    <property type="entry name" value="NUDIX"/>
    <property type="match status" value="1"/>
</dbReference>
<dbReference type="Pfam" id="PF00293">
    <property type="entry name" value="NUDIX"/>
    <property type="match status" value="1"/>
</dbReference>
<dbReference type="RefSeq" id="WP_296947135.1">
    <property type="nucleotide sequence ID" value="NZ_LT599021.1"/>
</dbReference>
<dbReference type="InterPro" id="IPR000086">
    <property type="entry name" value="NUDIX_hydrolase_dom"/>
</dbReference>
<protein>
    <recommendedName>
        <fullName evidence="2">Nudix hydrolase domain-containing protein</fullName>
    </recommendedName>
</protein>
<dbReference type="PANTHER" id="PTHR10885">
    <property type="entry name" value="ISOPENTENYL-DIPHOSPHATE DELTA-ISOMERASE"/>
    <property type="match status" value="1"/>
</dbReference>
<dbReference type="InterPro" id="IPR020084">
    <property type="entry name" value="NUDIX_hydrolase_CS"/>
</dbReference>
<feature type="domain" description="Nudix hydrolase" evidence="2">
    <location>
        <begin position="30"/>
        <end position="164"/>
    </location>
</feature>